<comment type="similarity">
    <text evidence="9">Belongs to the SecE/SEC61-gamma family.</text>
</comment>
<dbReference type="Proteomes" id="UP000290624">
    <property type="component" value="Unassembled WGS sequence"/>
</dbReference>
<dbReference type="InterPro" id="IPR038379">
    <property type="entry name" value="SecE_sf"/>
</dbReference>
<keyword evidence="7 9" id="KW-0811">Translocation</keyword>
<comment type="caution">
    <text evidence="11">The sequence shown here is derived from an EMBL/GenBank/DDBJ whole genome shotgun (WGS) entry which is preliminary data.</text>
</comment>
<proteinExistence type="inferred from homology"/>
<keyword evidence="3 9" id="KW-1003">Cell membrane</keyword>
<keyword evidence="12" id="KW-1185">Reference proteome</keyword>
<reference evidence="11 12" key="1">
    <citation type="submission" date="2018-01" db="EMBL/GenBank/DDBJ databases">
        <title>Lactibacter flavus gen. nov., sp. nov., a novel bacterium of the family Propionibacteriaceae isolated from raw milk and dairy products.</title>
        <authorList>
            <person name="Wenning M."/>
            <person name="Breitenwieser F."/>
            <person name="Huptas C."/>
            <person name="von Neubeck M."/>
            <person name="Busse H.-J."/>
            <person name="Scherer S."/>
        </authorList>
    </citation>
    <scope>NUCLEOTIDE SEQUENCE [LARGE SCALE GENOMIC DNA]</scope>
    <source>
        <strain evidence="11 12">VG341</strain>
    </source>
</reference>
<evidence type="ECO:0000313" key="11">
    <source>
        <dbReference type="EMBL" id="RXW33150.1"/>
    </source>
</evidence>
<dbReference type="OrthoDB" id="9805743at2"/>
<name>A0A4Q2EHT5_9ACTN</name>
<comment type="subunit">
    <text evidence="9">Component of the Sec protein translocase complex. Heterotrimer consisting of SecY, SecE and SecG subunits. The heterotrimers can form oligomers, although 1 heterotrimer is thought to be able to translocate proteins. Interacts with the ribosome. Interacts with SecDF, and other proteins may be involved. Interacts with SecA.</text>
</comment>
<feature type="region of interest" description="Disordered" evidence="10">
    <location>
        <begin position="1"/>
        <end position="109"/>
    </location>
</feature>
<comment type="function">
    <text evidence="9">Essential subunit of the Sec protein translocation channel SecYEG. Clamps together the 2 halves of SecY. May contact the channel plug during translocation.</text>
</comment>
<evidence type="ECO:0000256" key="3">
    <source>
        <dbReference type="ARBA" id="ARBA00022475"/>
    </source>
</evidence>
<evidence type="ECO:0000256" key="2">
    <source>
        <dbReference type="ARBA" id="ARBA00022448"/>
    </source>
</evidence>
<dbReference type="GO" id="GO:0008320">
    <property type="term" value="F:protein transmembrane transporter activity"/>
    <property type="evidence" value="ECO:0007669"/>
    <property type="project" value="UniProtKB-UniRule"/>
</dbReference>
<keyword evidence="8 9" id="KW-0472">Membrane</keyword>
<keyword evidence="4 9" id="KW-0812">Transmembrane</keyword>
<dbReference type="InterPro" id="IPR001901">
    <property type="entry name" value="Translocase_SecE/Sec61-g"/>
</dbReference>
<dbReference type="PROSITE" id="PS01067">
    <property type="entry name" value="SECE_SEC61G"/>
    <property type="match status" value="1"/>
</dbReference>
<dbReference type="GO" id="GO:0043952">
    <property type="term" value="P:protein transport by the Sec complex"/>
    <property type="evidence" value="ECO:0007669"/>
    <property type="project" value="UniProtKB-UniRule"/>
</dbReference>
<dbReference type="GO" id="GO:0065002">
    <property type="term" value="P:intracellular protein transmembrane transport"/>
    <property type="evidence" value="ECO:0007669"/>
    <property type="project" value="UniProtKB-UniRule"/>
</dbReference>
<dbReference type="GO" id="GO:0006605">
    <property type="term" value="P:protein targeting"/>
    <property type="evidence" value="ECO:0007669"/>
    <property type="project" value="UniProtKB-UniRule"/>
</dbReference>
<keyword evidence="6 9" id="KW-1133">Transmembrane helix</keyword>
<evidence type="ECO:0000256" key="8">
    <source>
        <dbReference type="ARBA" id="ARBA00023136"/>
    </source>
</evidence>
<dbReference type="GO" id="GO:0005886">
    <property type="term" value="C:plasma membrane"/>
    <property type="evidence" value="ECO:0007669"/>
    <property type="project" value="UniProtKB-SubCell"/>
</dbReference>
<evidence type="ECO:0000256" key="4">
    <source>
        <dbReference type="ARBA" id="ARBA00022692"/>
    </source>
</evidence>
<evidence type="ECO:0000256" key="1">
    <source>
        <dbReference type="ARBA" id="ARBA00004370"/>
    </source>
</evidence>
<comment type="subcellular location">
    <subcellularLocation>
        <location evidence="9">Cell membrane</location>
        <topology evidence="9">Single-pass membrane protein</topology>
    </subcellularLocation>
    <subcellularLocation>
        <location evidence="1">Membrane</location>
    </subcellularLocation>
</comment>
<dbReference type="Gene3D" id="1.20.5.1030">
    <property type="entry name" value="Preprotein translocase secy subunit"/>
    <property type="match status" value="1"/>
</dbReference>
<feature type="transmembrane region" description="Helical" evidence="9">
    <location>
        <begin position="132"/>
        <end position="160"/>
    </location>
</feature>
<protein>
    <recommendedName>
        <fullName evidence="9">Protein translocase subunit SecE</fullName>
    </recommendedName>
</protein>
<dbReference type="Pfam" id="PF00584">
    <property type="entry name" value="SecE"/>
    <property type="match status" value="1"/>
</dbReference>
<gene>
    <name evidence="9 11" type="primary">secE</name>
    <name evidence="11" type="ORF">C1706_04750</name>
</gene>
<dbReference type="NCBIfam" id="TIGR00964">
    <property type="entry name" value="secE_bact"/>
    <property type="match status" value="1"/>
</dbReference>
<accession>A0A4Q2EHT5</accession>
<evidence type="ECO:0000256" key="7">
    <source>
        <dbReference type="ARBA" id="ARBA00023010"/>
    </source>
</evidence>
<dbReference type="EMBL" id="PPCV01000002">
    <property type="protein sequence ID" value="RXW33150.1"/>
    <property type="molecule type" value="Genomic_DNA"/>
</dbReference>
<keyword evidence="2 9" id="KW-0813">Transport</keyword>
<dbReference type="InterPro" id="IPR005807">
    <property type="entry name" value="SecE_bac"/>
</dbReference>
<dbReference type="HAMAP" id="MF_00422">
    <property type="entry name" value="SecE"/>
    <property type="match status" value="1"/>
</dbReference>
<keyword evidence="5 9" id="KW-0653">Protein transport</keyword>
<evidence type="ECO:0000256" key="6">
    <source>
        <dbReference type="ARBA" id="ARBA00022989"/>
    </source>
</evidence>
<evidence type="ECO:0000256" key="5">
    <source>
        <dbReference type="ARBA" id="ARBA00022927"/>
    </source>
</evidence>
<dbReference type="PANTHER" id="PTHR33910">
    <property type="entry name" value="PROTEIN TRANSLOCASE SUBUNIT SECE"/>
    <property type="match status" value="1"/>
</dbReference>
<dbReference type="AlphaFoldDB" id="A0A4Q2EHT5"/>
<evidence type="ECO:0000313" key="12">
    <source>
        <dbReference type="Proteomes" id="UP000290624"/>
    </source>
</evidence>
<evidence type="ECO:0000256" key="10">
    <source>
        <dbReference type="SAM" id="MobiDB-lite"/>
    </source>
</evidence>
<sequence length="164" mass="17441">MSEGSVGDPDDVAREDLPGEFLADDLNDPEPYRVAPDETEAEELTDGSAEGEGGVDDAAQLVAAESVAQQARSSRPVRRSESAETAPKGKSTAKRAPRPSSDSGRVGPITFAGQSVDELKKVVWPTWPQVSAYFWAVLLFVFVIIAYVSGLDLGFGALLLKLFG</sequence>
<dbReference type="RefSeq" id="WP_129458054.1">
    <property type="nucleotide sequence ID" value="NZ_PPCV01000002.1"/>
</dbReference>
<dbReference type="GO" id="GO:0009306">
    <property type="term" value="P:protein secretion"/>
    <property type="evidence" value="ECO:0007669"/>
    <property type="project" value="UniProtKB-UniRule"/>
</dbReference>
<organism evidence="11 12">
    <name type="scientific">Propioniciclava flava</name>
    <dbReference type="NCBI Taxonomy" id="2072026"/>
    <lineage>
        <taxon>Bacteria</taxon>
        <taxon>Bacillati</taxon>
        <taxon>Actinomycetota</taxon>
        <taxon>Actinomycetes</taxon>
        <taxon>Propionibacteriales</taxon>
        <taxon>Propionibacteriaceae</taxon>
        <taxon>Propioniciclava</taxon>
    </lineage>
</organism>
<evidence type="ECO:0000256" key="9">
    <source>
        <dbReference type="HAMAP-Rule" id="MF_00422"/>
    </source>
</evidence>
<dbReference type="PANTHER" id="PTHR33910:SF1">
    <property type="entry name" value="PROTEIN TRANSLOCASE SUBUNIT SECE"/>
    <property type="match status" value="1"/>
</dbReference>